<name>A0A4Q9HWS9_STRKA</name>
<sequence>MTYTVDLLDGLARLLHSAGLGTYRPDGVYGPGDTAITIAAMPPAPDRAICLSAYPVTDSPVLTDTTTGLQVRTRAGPDPRTVDALDDQVHAVLHGSGPHTFGAVPVQLIYRASAAPIGADSAGRMERSSNYYARAHRTGAQHLE</sequence>
<dbReference type="AlphaFoldDB" id="A0A4Q9HWS9"/>
<proteinExistence type="predicted"/>
<comment type="caution">
    <text evidence="1">The sequence shown here is derived from an EMBL/GenBank/DDBJ whole genome shotgun (WGS) entry which is preliminary data.</text>
</comment>
<dbReference type="EMBL" id="SIXH01000102">
    <property type="protein sequence ID" value="TBO59009.1"/>
    <property type="molecule type" value="Genomic_DNA"/>
</dbReference>
<gene>
    <name evidence="1" type="ORF">EYS09_14285</name>
</gene>
<reference evidence="1 2" key="1">
    <citation type="submission" date="2019-02" db="EMBL/GenBank/DDBJ databases">
        <title>Draft Genome Sequence of Streptomyces sp. AM-2504, identified by 16S rRNA comparative analysis as a Streptomyces Kasugaensis strain.</title>
        <authorList>
            <person name="Napolioni V."/>
            <person name="Giuliodori A.M."/>
            <person name="Spurio R."/>
            <person name="Fabbretti A."/>
        </authorList>
    </citation>
    <scope>NUCLEOTIDE SEQUENCE [LARGE SCALE GENOMIC DNA]</scope>
    <source>
        <strain evidence="1 2">AM-2504</strain>
    </source>
</reference>
<evidence type="ECO:0000313" key="2">
    <source>
        <dbReference type="Proteomes" id="UP000292452"/>
    </source>
</evidence>
<evidence type="ECO:0008006" key="3">
    <source>
        <dbReference type="Google" id="ProtNLM"/>
    </source>
</evidence>
<dbReference type="RefSeq" id="WP_131123495.1">
    <property type="nucleotide sequence ID" value="NZ_SIXH01000102.1"/>
</dbReference>
<dbReference type="Proteomes" id="UP000292452">
    <property type="component" value="Unassembled WGS sequence"/>
</dbReference>
<protein>
    <recommendedName>
        <fullName evidence="3">DUF3168 domain-containing protein</fullName>
    </recommendedName>
</protein>
<dbReference type="InterPro" id="IPR024411">
    <property type="entry name" value="Tail_terminator_phage"/>
</dbReference>
<organism evidence="1 2">
    <name type="scientific">Streptomyces kasugaensis</name>
    <dbReference type="NCBI Taxonomy" id="1946"/>
    <lineage>
        <taxon>Bacteria</taxon>
        <taxon>Bacillati</taxon>
        <taxon>Actinomycetota</taxon>
        <taxon>Actinomycetes</taxon>
        <taxon>Kitasatosporales</taxon>
        <taxon>Streptomycetaceae</taxon>
        <taxon>Streptomyces</taxon>
    </lineage>
</organism>
<accession>A0A4Q9HWS9</accession>
<dbReference type="Pfam" id="PF12691">
    <property type="entry name" value="Phage_tail_terminator_6"/>
    <property type="match status" value="1"/>
</dbReference>
<keyword evidence="2" id="KW-1185">Reference proteome</keyword>
<evidence type="ECO:0000313" key="1">
    <source>
        <dbReference type="EMBL" id="TBO59009.1"/>
    </source>
</evidence>